<dbReference type="InterPro" id="IPR013936">
    <property type="entry name" value="CRT-like"/>
</dbReference>
<feature type="transmembrane region" description="Helical" evidence="8">
    <location>
        <begin position="948"/>
        <end position="968"/>
    </location>
</feature>
<dbReference type="PANTHER" id="PTHR31326">
    <property type="entry name" value="PROTEIN CLT2, CHLOROPLASTIC"/>
    <property type="match status" value="1"/>
</dbReference>
<dbReference type="STRING" id="554055.A0A2P6V1Y0"/>
<feature type="transmembrane region" description="Helical" evidence="8">
    <location>
        <begin position="1111"/>
        <end position="1131"/>
    </location>
</feature>
<feature type="transmembrane region" description="Helical" evidence="8">
    <location>
        <begin position="1228"/>
        <end position="1249"/>
    </location>
</feature>
<feature type="transmembrane region" description="Helical" evidence="8">
    <location>
        <begin position="989"/>
        <end position="1008"/>
    </location>
</feature>
<feature type="transmembrane region" description="Helical" evidence="8">
    <location>
        <begin position="1172"/>
        <end position="1189"/>
    </location>
</feature>
<keyword evidence="10" id="KW-1185">Reference proteome</keyword>
<feature type="transmembrane region" description="Helical" evidence="8">
    <location>
        <begin position="1196"/>
        <end position="1216"/>
    </location>
</feature>
<evidence type="ECO:0000256" key="3">
    <source>
        <dbReference type="ARBA" id="ARBA00022448"/>
    </source>
</evidence>
<feature type="region of interest" description="Disordered" evidence="7">
    <location>
        <begin position="850"/>
        <end position="883"/>
    </location>
</feature>
<evidence type="ECO:0000313" key="10">
    <source>
        <dbReference type="Proteomes" id="UP000239649"/>
    </source>
</evidence>
<dbReference type="PANTHER" id="PTHR31326:SF1">
    <property type="entry name" value="PROTEIN CLT2, CHLOROPLASTIC"/>
    <property type="match status" value="1"/>
</dbReference>
<feature type="transmembrane region" description="Helical" evidence="8">
    <location>
        <begin position="1073"/>
        <end position="1091"/>
    </location>
</feature>
<evidence type="ECO:0000256" key="1">
    <source>
        <dbReference type="ARBA" id="ARBA00004141"/>
    </source>
</evidence>
<dbReference type="Proteomes" id="UP000239649">
    <property type="component" value="Unassembled WGS sequence"/>
</dbReference>
<comment type="caution">
    <text evidence="9">The sequence shown here is derived from an EMBL/GenBank/DDBJ whole genome shotgun (WGS) entry which is preliminary data.</text>
</comment>
<organism evidence="9 10">
    <name type="scientific">Micractinium conductrix</name>
    <dbReference type="NCBI Taxonomy" id="554055"/>
    <lineage>
        <taxon>Eukaryota</taxon>
        <taxon>Viridiplantae</taxon>
        <taxon>Chlorophyta</taxon>
        <taxon>core chlorophytes</taxon>
        <taxon>Trebouxiophyceae</taxon>
        <taxon>Chlorellales</taxon>
        <taxon>Chlorellaceae</taxon>
        <taxon>Chlorella clade</taxon>
        <taxon>Micractinium</taxon>
    </lineage>
</organism>
<keyword evidence="6 8" id="KW-0472">Membrane</keyword>
<feature type="transmembrane region" description="Helical" evidence="8">
    <location>
        <begin position="1042"/>
        <end position="1061"/>
    </location>
</feature>
<protein>
    <submittedName>
        <fullName evidence="9">CRT (Chloroquine-resistance transporter)-like transporter</fullName>
    </submittedName>
</protein>
<comment type="subcellular location">
    <subcellularLocation>
        <location evidence="1">Membrane</location>
        <topology evidence="1">Multi-pass membrane protein</topology>
    </subcellularLocation>
</comment>
<keyword evidence="4 8" id="KW-0812">Transmembrane</keyword>
<dbReference type="InterPro" id="IPR036514">
    <property type="entry name" value="SGNH_hydro_sf"/>
</dbReference>
<dbReference type="InterPro" id="IPR037185">
    <property type="entry name" value="EmrE-like"/>
</dbReference>
<keyword evidence="5 8" id="KW-1133">Transmembrane helix</keyword>
<reference evidence="9 10" key="1">
    <citation type="journal article" date="2018" name="Plant J.">
        <title>Genome sequences of Chlorella sorokiniana UTEX 1602 and Micractinium conductrix SAG 241.80: implications to maltose excretion by a green alga.</title>
        <authorList>
            <person name="Arriola M.B."/>
            <person name="Velmurugan N."/>
            <person name="Zhang Y."/>
            <person name="Plunkett M.H."/>
            <person name="Hondzo H."/>
            <person name="Barney B.M."/>
        </authorList>
    </citation>
    <scope>NUCLEOTIDE SEQUENCE [LARGE SCALE GENOMIC DNA]</scope>
    <source>
        <strain evidence="9 10">SAG 241.80</strain>
    </source>
</reference>
<dbReference type="GO" id="GO:0016020">
    <property type="term" value="C:membrane"/>
    <property type="evidence" value="ECO:0007669"/>
    <property type="project" value="UniProtKB-SubCell"/>
</dbReference>
<dbReference type="Gene3D" id="3.40.50.1110">
    <property type="entry name" value="SGNH hydrolase"/>
    <property type="match status" value="1"/>
</dbReference>
<evidence type="ECO:0000313" key="9">
    <source>
        <dbReference type="EMBL" id="PSC68097.1"/>
    </source>
</evidence>
<evidence type="ECO:0000256" key="8">
    <source>
        <dbReference type="SAM" id="Phobius"/>
    </source>
</evidence>
<dbReference type="EMBL" id="LHPF02000042">
    <property type="protein sequence ID" value="PSC68097.1"/>
    <property type="molecule type" value="Genomic_DNA"/>
</dbReference>
<dbReference type="CDD" id="cd00229">
    <property type="entry name" value="SGNH_hydrolase"/>
    <property type="match status" value="1"/>
</dbReference>
<accession>A0A2P6V1Y0</accession>
<evidence type="ECO:0000256" key="5">
    <source>
        <dbReference type="ARBA" id="ARBA00022989"/>
    </source>
</evidence>
<evidence type="ECO:0000256" key="4">
    <source>
        <dbReference type="ARBA" id="ARBA00022692"/>
    </source>
</evidence>
<evidence type="ECO:0000256" key="7">
    <source>
        <dbReference type="SAM" id="MobiDB-lite"/>
    </source>
</evidence>
<proteinExistence type="inferred from homology"/>
<feature type="transmembrane region" description="Helical" evidence="8">
    <location>
        <begin position="1014"/>
        <end position="1035"/>
    </location>
</feature>
<dbReference type="Pfam" id="PF08627">
    <property type="entry name" value="CRT-like"/>
    <property type="match status" value="1"/>
</dbReference>
<gene>
    <name evidence="9" type="ORF">C2E20_8265</name>
</gene>
<evidence type="ECO:0000256" key="6">
    <source>
        <dbReference type="ARBA" id="ARBA00023136"/>
    </source>
</evidence>
<dbReference type="AlphaFoldDB" id="A0A2P6V1Y0"/>
<dbReference type="OrthoDB" id="416555at2759"/>
<keyword evidence="3" id="KW-0813">Transport</keyword>
<name>A0A2P6V1Y0_9CHLO</name>
<comment type="similarity">
    <text evidence="2">Belongs to the CRT-like transporter family.</text>
</comment>
<evidence type="ECO:0000256" key="2">
    <source>
        <dbReference type="ARBA" id="ARBA00006690"/>
    </source>
</evidence>
<dbReference type="SUPFAM" id="SSF52266">
    <property type="entry name" value="SGNH hydrolase"/>
    <property type="match status" value="1"/>
</dbReference>
<sequence>MFVTSLYTPTVFSSNTPALSPSLPATAHQPAVSRLRPPGKVLEVFHGLRRTLLRHNPSGTIPRDWLYIGKRGITALIELASDAGVTTSTIANVAHYPVSPHEMYGAAPGGNSYPPVHFDTTSLCHTGSVAGTIADSLDLRDIVWLDATPFVAPPGAGGSVHDEEVFDKVRRQDRHGAGQEGIHLGAVANKTGVFDRAKPAAAAPGAVNFGQATVANKTGLFDRAKVAAAAPGAVNFGQVTVANKRGLFDPAKASAVVVGRSNGGKTAGTSAVANKTGVFDPARIQAAKNCRASADPRHCHRVLIVDKHGTVVHCVDLIGATAYQSKSSASKQCVKGGTAMKFRQTGVHGRVCWPAYLEPAPVRSELVDGLRAIMGIYEAGPPPQQPRAALKLHVRRLAPLNILQGFPLSGSGRKGGAVPLHALPLPWQRLLSPAQLRRGLSFYGSGRRIERVAARLLAGKPIKAITLGGSVTSGAGASNISVTSFPALFFTYLNATFPHSDHEFTNKAIGGTTSGIFAACAKQMVPPGTDLAIVEFSFNEFDGDFDTAQRRGFERLLRTLARLPRAPAVIVLHHYAWWFADGHGQSGGVFYAAAEAPLSTMAQYYDMPSPSLRNAIYHDLRADVAPFRISATHIPSTTRQNVPTPVADPQQQQDFFYLDGIHPADTGHQALAELLVGVVQTAVQHVVEDGRMAEGGEAAPGLAPLPLPPPMIPGNADVPTSLCAMQEDFKPLARAMQGFAYLAERPDKPTFVQQKWGYRGEAPGAWLELAFGTEEAPGRSGEATVLLGHLRSYQGMGMARVECASGCTCAPSDVDGLWEQQVSLMQLHAITVTQHPACVLRITIVARNARSSDSSSSGDGGGNGNTTSSGSGAGDGGGSGGDASGSKFQVSALVVAHQPIALSAYARQPASSPGKLRLLVTVLIVTTTAVANRVLYKMSLVPLSNYVFFLAQLQTFGYLAVYFGVLALRHRTGRVSTAMLRVPASMPRTFLAIGFVEALASLLGFLGAANLPGVVLPLLSQTILLWQVLLAVTLLRKRLGAAQLLGVVLVMGGVCLAAWPAGGGSPLTGISPFYALVFSFSMLFPALDTILKERVFRQARQELGTDLDLFVVNSAGSLAQAGFVCLLLPVLTTSRGMSVAALPDYLAQGWSCIRGLTPSCGSDCSGAPLLPLLYVATNLCFNVAALELIRQAGNVAMSLTMSAIVPVTVLAFTVHMPHLPAAPPLGPLFALGTLVLLGGLVLFNAPLWLPALSRAAKAWVADNGGGGGSGRLAAVTRPK</sequence>
<feature type="compositionally biased region" description="Gly residues" evidence="7">
    <location>
        <begin position="871"/>
        <end position="883"/>
    </location>
</feature>
<dbReference type="SUPFAM" id="SSF103481">
    <property type="entry name" value="Multidrug resistance efflux transporter EmrE"/>
    <property type="match status" value="1"/>
</dbReference>